<dbReference type="GO" id="GO:0016491">
    <property type="term" value="F:oxidoreductase activity"/>
    <property type="evidence" value="ECO:0007669"/>
    <property type="project" value="UniProtKB-KW"/>
</dbReference>
<dbReference type="SUPFAM" id="SSF50475">
    <property type="entry name" value="FMN-binding split barrel"/>
    <property type="match status" value="1"/>
</dbReference>
<evidence type="ECO:0000313" key="1">
    <source>
        <dbReference type="EMBL" id="MFD0999905.1"/>
    </source>
</evidence>
<name>A0ABW3K1K7_9BACT</name>
<dbReference type="EMBL" id="JBHTKA010000003">
    <property type="protein sequence ID" value="MFD0999905.1"/>
    <property type="molecule type" value="Genomic_DNA"/>
</dbReference>
<proteinExistence type="predicted"/>
<protein>
    <submittedName>
        <fullName evidence="1">Pyridoxamine 5'-phosphate oxidase family protein</fullName>
        <ecNumber evidence="1">1.-.-.-</ecNumber>
    </submittedName>
</protein>
<comment type="caution">
    <text evidence="1">The sequence shown here is derived from an EMBL/GenBank/DDBJ whole genome shotgun (WGS) entry which is preliminary data.</text>
</comment>
<keyword evidence="2" id="KW-1185">Reference proteome</keyword>
<dbReference type="InterPro" id="IPR012349">
    <property type="entry name" value="Split_barrel_FMN-bd"/>
</dbReference>
<dbReference type="PANTHER" id="PTHR34071:SF2">
    <property type="entry name" value="FLAVIN-NUCLEOTIDE-BINDING PROTEIN"/>
    <property type="match status" value="1"/>
</dbReference>
<gene>
    <name evidence="1" type="ORF">ACFQ21_11345</name>
</gene>
<accession>A0ABW3K1K7</accession>
<dbReference type="RefSeq" id="WP_377579029.1">
    <property type="nucleotide sequence ID" value="NZ_JBHTKA010000003.1"/>
</dbReference>
<keyword evidence="1" id="KW-0560">Oxidoreductase</keyword>
<organism evidence="1 2">
    <name type="scientific">Ohtaekwangia kribbensis</name>
    <dbReference type="NCBI Taxonomy" id="688913"/>
    <lineage>
        <taxon>Bacteria</taxon>
        <taxon>Pseudomonadati</taxon>
        <taxon>Bacteroidota</taxon>
        <taxon>Cytophagia</taxon>
        <taxon>Cytophagales</taxon>
        <taxon>Fulvivirgaceae</taxon>
        <taxon>Ohtaekwangia</taxon>
    </lineage>
</organism>
<dbReference type="Pfam" id="PF12900">
    <property type="entry name" value="Pyridox_ox_2"/>
    <property type="match status" value="1"/>
</dbReference>
<dbReference type="EC" id="1.-.-.-" evidence="1"/>
<dbReference type="PANTHER" id="PTHR34071">
    <property type="entry name" value="5-NITROIMIDAZOLE ANTIBIOTICS RESISTANCE PROTEIN, NIMA-FAMILY-RELATED PROTEIN-RELATED"/>
    <property type="match status" value="1"/>
</dbReference>
<dbReference type="Proteomes" id="UP001597112">
    <property type="component" value="Unassembled WGS sequence"/>
</dbReference>
<dbReference type="Gene3D" id="2.30.110.10">
    <property type="entry name" value="Electron Transport, Fmn-binding Protein, Chain A"/>
    <property type="match status" value="1"/>
</dbReference>
<reference evidence="2" key="1">
    <citation type="journal article" date="2019" name="Int. J. Syst. Evol. Microbiol.">
        <title>The Global Catalogue of Microorganisms (GCM) 10K type strain sequencing project: providing services to taxonomists for standard genome sequencing and annotation.</title>
        <authorList>
            <consortium name="The Broad Institute Genomics Platform"/>
            <consortium name="The Broad Institute Genome Sequencing Center for Infectious Disease"/>
            <person name="Wu L."/>
            <person name="Ma J."/>
        </authorList>
    </citation>
    <scope>NUCLEOTIDE SEQUENCE [LARGE SCALE GENOMIC DNA]</scope>
    <source>
        <strain evidence="2">CCUG 58938</strain>
    </source>
</reference>
<sequence length="213" mass="24055">MEKFPITDRTEITRLAKRGVYDKDTVYAILDEAMFCTIAYVRDGMPFQIPTGFCRIGDKLYVHGSVGSFYMRELAEKKLPVCITVTFMDGLVLARSAFHHSVNYRSVVVFSEAKKVEDQDELYMALEVFTNKLQPGRWDDIRKPNAGEWKATMVLSFDIQEASAKVRTGGPKDDEEDYSLDIWAGVVPLTTTRLQPVPDDLLKAGIAIPGYLK</sequence>
<dbReference type="InterPro" id="IPR024747">
    <property type="entry name" value="Pyridox_Oxase-rel"/>
</dbReference>
<evidence type="ECO:0000313" key="2">
    <source>
        <dbReference type="Proteomes" id="UP001597112"/>
    </source>
</evidence>